<evidence type="ECO:0000256" key="2">
    <source>
        <dbReference type="ARBA" id="ARBA00007577"/>
    </source>
</evidence>
<feature type="transmembrane region" description="Helical" evidence="9">
    <location>
        <begin position="84"/>
        <end position="106"/>
    </location>
</feature>
<feature type="domain" description="ABC transporter" evidence="10">
    <location>
        <begin position="367"/>
        <end position="656"/>
    </location>
</feature>
<keyword evidence="13" id="KW-1185">Reference proteome</keyword>
<dbReference type="InterPro" id="IPR011527">
    <property type="entry name" value="ABC1_TM_dom"/>
</dbReference>
<dbReference type="SUPFAM" id="SSF52540">
    <property type="entry name" value="P-loop containing nucleoside triphosphate hydrolases"/>
    <property type="match status" value="3"/>
</dbReference>
<gene>
    <name evidence="12" type="ORF">B0T11DRAFT_68372</name>
</gene>
<dbReference type="FunFam" id="3.40.50.300:FF:000913">
    <property type="entry name" value="ABC multidrug transporter SitT"/>
    <property type="match status" value="1"/>
</dbReference>
<dbReference type="InterPro" id="IPR003593">
    <property type="entry name" value="AAA+_ATPase"/>
</dbReference>
<accession>A0A8K0TM64</accession>
<feature type="transmembrane region" description="Helical" evidence="9">
    <location>
        <begin position="846"/>
        <end position="866"/>
    </location>
</feature>
<keyword evidence="4" id="KW-0547">Nucleotide-binding</keyword>
<feature type="transmembrane region" description="Helical" evidence="9">
    <location>
        <begin position="725"/>
        <end position="747"/>
    </location>
</feature>
<feature type="transmembrane region" description="Helical" evidence="9">
    <location>
        <begin position="230"/>
        <end position="251"/>
    </location>
</feature>
<evidence type="ECO:0000313" key="12">
    <source>
        <dbReference type="EMBL" id="KAH7368903.1"/>
    </source>
</evidence>
<feature type="transmembrane region" description="Helical" evidence="9">
    <location>
        <begin position="200"/>
        <end position="224"/>
    </location>
</feature>
<feature type="transmembrane region" description="Helical" evidence="9">
    <location>
        <begin position="987"/>
        <end position="1009"/>
    </location>
</feature>
<evidence type="ECO:0000256" key="5">
    <source>
        <dbReference type="ARBA" id="ARBA00022840"/>
    </source>
</evidence>
<dbReference type="CDD" id="cd18577">
    <property type="entry name" value="ABC_6TM_Pgp_ABCB1_D1_like"/>
    <property type="match status" value="1"/>
</dbReference>
<dbReference type="InterPro" id="IPR003439">
    <property type="entry name" value="ABC_transporter-like_ATP-bd"/>
</dbReference>
<evidence type="ECO:0000256" key="7">
    <source>
        <dbReference type="ARBA" id="ARBA00023136"/>
    </source>
</evidence>
<dbReference type="GO" id="GO:0016887">
    <property type="term" value="F:ATP hydrolysis activity"/>
    <property type="evidence" value="ECO:0007669"/>
    <property type="project" value="InterPro"/>
</dbReference>
<protein>
    <submittedName>
        <fullName evidence="12">P-loop containing nucleoside triphosphate hydrolase protein</fullName>
    </submittedName>
</protein>
<dbReference type="PANTHER" id="PTHR43394:SF27">
    <property type="entry name" value="ATP-DEPENDENT TRANSLOCASE ABCB1-LIKE"/>
    <property type="match status" value="1"/>
</dbReference>
<feature type="compositionally biased region" description="Basic and acidic residues" evidence="8">
    <location>
        <begin position="443"/>
        <end position="455"/>
    </location>
</feature>
<dbReference type="SUPFAM" id="SSF90123">
    <property type="entry name" value="ABC transporter transmembrane region"/>
    <property type="match status" value="2"/>
</dbReference>
<dbReference type="GO" id="GO:0005743">
    <property type="term" value="C:mitochondrial inner membrane"/>
    <property type="evidence" value="ECO:0007669"/>
    <property type="project" value="TreeGrafter"/>
</dbReference>
<feature type="region of interest" description="Disordered" evidence="8">
    <location>
        <begin position="438"/>
        <end position="470"/>
    </location>
</feature>
<dbReference type="CDD" id="cd03249">
    <property type="entry name" value="ABC_MTABC3_MDL1_MDL2"/>
    <property type="match status" value="1"/>
</dbReference>
<dbReference type="CDD" id="cd18578">
    <property type="entry name" value="ABC_6TM_Pgp_ABCB1_D2_like"/>
    <property type="match status" value="1"/>
</dbReference>
<dbReference type="InterPro" id="IPR027417">
    <property type="entry name" value="P-loop_NTPase"/>
</dbReference>
<feature type="domain" description="ABC transporter" evidence="10">
    <location>
        <begin position="1051"/>
        <end position="1291"/>
    </location>
</feature>
<dbReference type="Pfam" id="PF00664">
    <property type="entry name" value="ABC_membrane"/>
    <property type="match status" value="2"/>
</dbReference>
<comment type="caution">
    <text evidence="12">The sequence shown here is derived from an EMBL/GenBank/DDBJ whole genome shotgun (WGS) entry which is preliminary data.</text>
</comment>
<dbReference type="PANTHER" id="PTHR43394">
    <property type="entry name" value="ATP-DEPENDENT PERMEASE MDL1, MITOCHONDRIAL"/>
    <property type="match status" value="1"/>
</dbReference>
<feature type="transmembrane region" description="Helical" evidence="9">
    <location>
        <begin position="39"/>
        <end position="64"/>
    </location>
</feature>
<feature type="transmembrane region" description="Helical" evidence="9">
    <location>
        <begin position="168"/>
        <end position="188"/>
    </location>
</feature>
<feature type="transmembrane region" description="Helical" evidence="9">
    <location>
        <begin position="872"/>
        <end position="890"/>
    </location>
</feature>
<feature type="transmembrane region" description="Helical" evidence="9">
    <location>
        <begin position="767"/>
        <end position="786"/>
    </location>
</feature>
<sequence length="1325" mass="144583">MTSISDQGLVPPRPPRRKTRTPALADYLRVFTYATRWDFVSYAVASLASIGAGITLPLMIIVFGRLAADFSEYAKHPERLTVEAFYALLDRQALYMTGLFLGRWALNSVNKFCFRVIGIRLSSAVRARYLSALLALPIHVIDAMPAGAPATAITATSNTLQLGISERLGTFLEFMGTICAAIIVAFVWDWRLTLVTSSLILYMIVVLALLVPPIIAAQTATVVADGQGSAVASEALGGIRLVMACGAQAHVMKSYTRWVREAKRHAHKMAPLVGLQMGLMFFGVFGAFGLAFWYGTKRFIAGGISDAGVVITVLMCVMLVLTSVERISTPLIAVSKAIVAACEFFVVIDAPLPPSGTSRPDTAGKDLVFEGVTFEYPTRPGSRVLDDLSFRIQAGKNTALVGPSGSGKSTIVGLIERWYSLREHCELPALVMAAVPTKKKTDKKGNGDEQPKEPETEQDVPAEPMLSGSVSVGDENLENLDLQWWRAKIGLVQQEPFLFNNTIFRNVANGLIATEWAGESEERMRQMVREACEESYAHEFISRLPDGYDTLVGDGGIKLSGGQKQRIAIARSIIKKPQIMILDEATSAIDAKSERIVQAALDRATRSRTTITIAHRLSTIQKADHIIVLQQGRAVEEGNHHSLMAAGGVYNGLVKAQSLRFAVAAGDETPRADVETTTLLPQDPDDHVIAKKDHIEETTQELKKPRGLANSFWTLMVRRRAQWPLFAGNIFFAMSTATATPIQSWLFAQVVGVFLLDGQAIMKGADFWALMWLALAGGVGLSYFFGGWTGCRAQYSVSAAYKLQYLGDMLHQRLAYFDQDGNSHGTLSGRVSGDAKQLEELLGINLTFLASGIFQVIGCVTIALVFAWKLGLIALFITMPVMLASGWWKFRHEVHFDEMNSAVFAESSQFATEAIGAIRTVASLTMEDSINTRYQQLLGGHVRAARRKAWWVSGFYGFADSVGLGCQALVMWYGGRALARGEYSLEAFFVCFMAIIYGAEGASGALAIAPNAAQAAAAASRILGTEETADKNRGRQTSQPAIPATEGGVEVELRNVSFKYPTRDVGIFDSLNLKIERGQYAAFVGPSGCGKTTIISLLERFYDIQPGHGEILCNNVNVNEANVYDYRRGLSLVAQEPTMFRGTVRDNILFGVPDPSSVSDEQIHAVCRDAFIHDFIVSLPEGYATDVGQRGVSMSGGQKQRIAIARALIRDPKLLLLDEATSALDSESEKIVQAAFERAREGRTMIAVAHRLSTIQNADVIFVFDEGKVVEKGTHNELVQRQGAYWGMVSPSSLRVGVFPSLTRSSAKPRHWISRRIGRMRGVDA</sequence>
<dbReference type="SMART" id="SM00382">
    <property type="entry name" value="AAA"/>
    <property type="match status" value="2"/>
</dbReference>
<feature type="domain" description="ABC transmembrane type-1" evidence="11">
    <location>
        <begin position="730"/>
        <end position="1014"/>
    </location>
</feature>
<proteinExistence type="inferred from homology"/>
<evidence type="ECO:0000256" key="3">
    <source>
        <dbReference type="ARBA" id="ARBA00022692"/>
    </source>
</evidence>
<evidence type="ECO:0000256" key="6">
    <source>
        <dbReference type="ARBA" id="ARBA00022989"/>
    </source>
</evidence>
<dbReference type="PROSITE" id="PS50929">
    <property type="entry name" value="ABC_TM1F"/>
    <property type="match status" value="2"/>
</dbReference>
<feature type="transmembrane region" description="Helical" evidence="9">
    <location>
        <begin position="949"/>
        <end position="975"/>
    </location>
</feature>
<comment type="similarity">
    <text evidence="2">Belongs to the ABC transporter superfamily. ABCB family. Multidrug resistance exporter (TC 3.A.1.201) subfamily.</text>
</comment>
<dbReference type="GO" id="GO:0090374">
    <property type="term" value="P:oligopeptide export from mitochondrion"/>
    <property type="evidence" value="ECO:0007669"/>
    <property type="project" value="TreeGrafter"/>
</dbReference>
<keyword evidence="6 9" id="KW-1133">Transmembrane helix</keyword>
<keyword evidence="12" id="KW-0378">Hydrolase</keyword>
<evidence type="ECO:0000313" key="13">
    <source>
        <dbReference type="Proteomes" id="UP000813385"/>
    </source>
</evidence>
<dbReference type="Proteomes" id="UP000813385">
    <property type="component" value="Unassembled WGS sequence"/>
</dbReference>
<feature type="transmembrane region" description="Helical" evidence="9">
    <location>
        <begin position="127"/>
        <end position="148"/>
    </location>
</feature>
<dbReference type="Gene3D" id="3.40.50.300">
    <property type="entry name" value="P-loop containing nucleotide triphosphate hydrolases"/>
    <property type="match status" value="2"/>
</dbReference>
<reference evidence="12" key="1">
    <citation type="journal article" date="2021" name="Nat. Commun.">
        <title>Genetic determinants of endophytism in the Arabidopsis root mycobiome.</title>
        <authorList>
            <person name="Mesny F."/>
            <person name="Miyauchi S."/>
            <person name="Thiergart T."/>
            <person name="Pickel B."/>
            <person name="Atanasova L."/>
            <person name="Karlsson M."/>
            <person name="Huettel B."/>
            <person name="Barry K.W."/>
            <person name="Haridas S."/>
            <person name="Chen C."/>
            <person name="Bauer D."/>
            <person name="Andreopoulos W."/>
            <person name="Pangilinan J."/>
            <person name="LaButti K."/>
            <person name="Riley R."/>
            <person name="Lipzen A."/>
            <person name="Clum A."/>
            <person name="Drula E."/>
            <person name="Henrissat B."/>
            <person name="Kohler A."/>
            <person name="Grigoriev I.V."/>
            <person name="Martin F.M."/>
            <person name="Hacquard S."/>
        </authorList>
    </citation>
    <scope>NUCLEOTIDE SEQUENCE</scope>
    <source>
        <strain evidence="12">MPI-CAGE-AT-0016</strain>
    </source>
</reference>
<evidence type="ECO:0000259" key="11">
    <source>
        <dbReference type="PROSITE" id="PS50929"/>
    </source>
</evidence>
<dbReference type="PROSITE" id="PS00211">
    <property type="entry name" value="ABC_TRANSPORTER_1"/>
    <property type="match status" value="2"/>
</dbReference>
<feature type="domain" description="ABC transmembrane type-1" evidence="11">
    <location>
        <begin position="43"/>
        <end position="336"/>
    </location>
</feature>
<evidence type="ECO:0000256" key="4">
    <source>
        <dbReference type="ARBA" id="ARBA00022741"/>
    </source>
</evidence>
<evidence type="ECO:0000256" key="9">
    <source>
        <dbReference type="SAM" id="Phobius"/>
    </source>
</evidence>
<dbReference type="InterPro" id="IPR017871">
    <property type="entry name" value="ABC_transporter-like_CS"/>
</dbReference>
<dbReference type="InterPro" id="IPR039421">
    <property type="entry name" value="Type_1_exporter"/>
</dbReference>
<dbReference type="Pfam" id="PF00005">
    <property type="entry name" value="ABC_tran"/>
    <property type="match status" value="3"/>
</dbReference>
<organism evidence="12 13">
    <name type="scientific">Plectosphaerella cucumerina</name>
    <dbReference type="NCBI Taxonomy" id="40658"/>
    <lineage>
        <taxon>Eukaryota</taxon>
        <taxon>Fungi</taxon>
        <taxon>Dikarya</taxon>
        <taxon>Ascomycota</taxon>
        <taxon>Pezizomycotina</taxon>
        <taxon>Sordariomycetes</taxon>
        <taxon>Hypocreomycetidae</taxon>
        <taxon>Glomerellales</taxon>
        <taxon>Plectosphaerellaceae</taxon>
        <taxon>Plectosphaerella</taxon>
    </lineage>
</organism>
<dbReference type="Gene3D" id="1.20.1560.10">
    <property type="entry name" value="ABC transporter type 1, transmembrane domain"/>
    <property type="match status" value="1"/>
</dbReference>
<dbReference type="GO" id="GO:0015421">
    <property type="term" value="F:ABC-type oligopeptide transporter activity"/>
    <property type="evidence" value="ECO:0007669"/>
    <property type="project" value="TreeGrafter"/>
</dbReference>
<feature type="transmembrane region" description="Helical" evidence="9">
    <location>
        <begin position="299"/>
        <end position="321"/>
    </location>
</feature>
<evidence type="ECO:0000256" key="1">
    <source>
        <dbReference type="ARBA" id="ARBA00004141"/>
    </source>
</evidence>
<evidence type="ECO:0000259" key="10">
    <source>
        <dbReference type="PROSITE" id="PS50893"/>
    </source>
</evidence>
<feature type="transmembrane region" description="Helical" evidence="9">
    <location>
        <begin position="272"/>
        <end position="293"/>
    </location>
</feature>
<keyword evidence="7 9" id="KW-0472">Membrane</keyword>
<name>A0A8K0TM64_9PEZI</name>
<dbReference type="InterPro" id="IPR036640">
    <property type="entry name" value="ABC1_TM_sf"/>
</dbReference>
<evidence type="ECO:0000256" key="8">
    <source>
        <dbReference type="SAM" id="MobiDB-lite"/>
    </source>
</evidence>
<comment type="subcellular location">
    <subcellularLocation>
        <location evidence="1">Membrane</location>
        <topology evidence="1">Multi-pass membrane protein</topology>
    </subcellularLocation>
</comment>
<keyword evidence="5" id="KW-0067">ATP-binding</keyword>
<dbReference type="PROSITE" id="PS50893">
    <property type="entry name" value="ABC_TRANSPORTER_2"/>
    <property type="match status" value="2"/>
</dbReference>
<dbReference type="EMBL" id="JAGPXD010000002">
    <property type="protein sequence ID" value="KAH7368903.1"/>
    <property type="molecule type" value="Genomic_DNA"/>
</dbReference>
<dbReference type="OrthoDB" id="6500128at2759"/>
<keyword evidence="3 9" id="KW-0812">Transmembrane</keyword>
<dbReference type="GO" id="GO:0005524">
    <property type="term" value="F:ATP binding"/>
    <property type="evidence" value="ECO:0007669"/>
    <property type="project" value="UniProtKB-KW"/>
</dbReference>